<dbReference type="Pfam" id="PF14380">
    <property type="entry name" value="WAK_assoc"/>
    <property type="match status" value="1"/>
</dbReference>
<name>A0AA39STS2_ACESA</name>
<evidence type="ECO:0000256" key="4">
    <source>
        <dbReference type="ARBA" id="ARBA00022729"/>
    </source>
</evidence>
<evidence type="ECO:0000256" key="6">
    <source>
        <dbReference type="ARBA" id="ARBA00023136"/>
    </source>
</evidence>
<reference evidence="13" key="1">
    <citation type="journal article" date="2022" name="Plant J.">
        <title>Strategies of tolerance reflected in two North American maple genomes.</title>
        <authorList>
            <person name="McEvoy S.L."/>
            <person name="Sezen U.U."/>
            <person name="Trouern-Trend A."/>
            <person name="McMahon S.M."/>
            <person name="Schaberg P.G."/>
            <person name="Yang J."/>
            <person name="Wegrzyn J.L."/>
            <person name="Swenson N.G."/>
        </authorList>
    </citation>
    <scope>NUCLEOTIDE SEQUENCE</scope>
    <source>
        <strain evidence="13">NS2018</strain>
    </source>
</reference>
<dbReference type="AlphaFoldDB" id="A0AA39STS2"/>
<feature type="chain" id="PRO_5041366247" description="non-specific serine/threonine protein kinase" evidence="10">
    <location>
        <begin position="31"/>
        <end position="397"/>
    </location>
</feature>
<comment type="catalytic activity">
    <reaction evidence="9">
        <text>L-seryl-[protein] + ATP = O-phospho-L-seryl-[protein] + ADP + H(+)</text>
        <dbReference type="Rhea" id="RHEA:17989"/>
        <dbReference type="Rhea" id="RHEA-COMP:9863"/>
        <dbReference type="Rhea" id="RHEA-COMP:11604"/>
        <dbReference type="ChEBI" id="CHEBI:15378"/>
        <dbReference type="ChEBI" id="CHEBI:29999"/>
        <dbReference type="ChEBI" id="CHEBI:30616"/>
        <dbReference type="ChEBI" id="CHEBI:83421"/>
        <dbReference type="ChEBI" id="CHEBI:456216"/>
        <dbReference type="EC" id="2.7.11.1"/>
    </reaction>
</comment>
<evidence type="ECO:0000256" key="9">
    <source>
        <dbReference type="ARBA" id="ARBA00048679"/>
    </source>
</evidence>
<protein>
    <recommendedName>
        <fullName evidence="2">non-specific serine/threonine protein kinase</fullName>
        <ecNumber evidence="2">2.7.11.1</ecNumber>
    </recommendedName>
</protein>
<dbReference type="EC" id="2.7.11.1" evidence="2"/>
<comment type="catalytic activity">
    <reaction evidence="8">
        <text>L-threonyl-[protein] + ATP = O-phospho-L-threonyl-[protein] + ADP + H(+)</text>
        <dbReference type="Rhea" id="RHEA:46608"/>
        <dbReference type="Rhea" id="RHEA-COMP:11060"/>
        <dbReference type="Rhea" id="RHEA-COMP:11605"/>
        <dbReference type="ChEBI" id="CHEBI:15378"/>
        <dbReference type="ChEBI" id="CHEBI:30013"/>
        <dbReference type="ChEBI" id="CHEBI:30616"/>
        <dbReference type="ChEBI" id="CHEBI:61977"/>
        <dbReference type="ChEBI" id="CHEBI:456216"/>
        <dbReference type="EC" id="2.7.11.1"/>
    </reaction>
</comment>
<evidence type="ECO:0000313" key="14">
    <source>
        <dbReference type="Proteomes" id="UP001168877"/>
    </source>
</evidence>
<evidence type="ECO:0000256" key="5">
    <source>
        <dbReference type="ARBA" id="ARBA00022989"/>
    </source>
</evidence>
<dbReference type="PANTHER" id="PTHR33138:SF11">
    <property type="entry name" value="KINASE-LIKE PROTEIN"/>
    <property type="match status" value="1"/>
</dbReference>
<keyword evidence="3" id="KW-0812">Transmembrane</keyword>
<comment type="caution">
    <text evidence="13">The sequence shown here is derived from an EMBL/GenBank/DDBJ whole genome shotgun (WGS) entry which is preliminary data.</text>
</comment>
<evidence type="ECO:0000256" key="1">
    <source>
        <dbReference type="ARBA" id="ARBA00004167"/>
    </source>
</evidence>
<evidence type="ECO:0000256" key="3">
    <source>
        <dbReference type="ARBA" id="ARBA00022692"/>
    </source>
</evidence>
<organism evidence="13 14">
    <name type="scientific">Acer saccharum</name>
    <name type="common">Sugar maple</name>
    <dbReference type="NCBI Taxonomy" id="4024"/>
    <lineage>
        <taxon>Eukaryota</taxon>
        <taxon>Viridiplantae</taxon>
        <taxon>Streptophyta</taxon>
        <taxon>Embryophyta</taxon>
        <taxon>Tracheophyta</taxon>
        <taxon>Spermatophyta</taxon>
        <taxon>Magnoliopsida</taxon>
        <taxon>eudicotyledons</taxon>
        <taxon>Gunneridae</taxon>
        <taxon>Pentapetalae</taxon>
        <taxon>rosids</taxon>
        <taxon>malvids</taxon>
        <taxon>Sapindales</taxon>
        <taxon>Sapindaceae</taxon>
        <taxon>Hippocastanoideae</taxon>
        <taxon>Acereae</taxon>
        <taxon>Acer</taxon>
    </lineage>
</organism>
<keyword evidence="7" id="KW-0325">Glycoprotein</keyword>
<keyword evidence="14" id="KW-1185">Reference proteome</keyword>
<evidence type="ECO:0000259" key="11">
    <source>
        <dbReference type="Pfam" id="PF13947"/>
    </source>
</evidence>
<dbReference type="Pfam" id="PF13947">
    <property type="entry name" value="GUB_WAK_bind"/>
    <property type="match status" value="1"/>
</dbReference>
<keyword evidence="4 10" id="KW-0732">Signal</keyword>
<evidence type="ECO:0000313" key="13">
    <source>
        <dbReference type="EMBL" id="KAK0597260.1"/>
    </source>
</evidence>
<feature type="signal peptide" evidence="10">
    <location>
        <begin position="1"/>
        <end position="30"/>
    </location>
</feature>
<sequence length="397" mass="44951">MNSHLFSSSPFLSLVCFLLVVFAKIQSSSSYPNYWYESCNIPFQCGNIKAGYPFWGESPQGLSRWEGCGHPELKLKCEHDLATTMMIKDVKYLVLYIKSEDRTLRIARMDYLEPEGICSPAFPNTTVNSELFDYSDRYENVTFLYDCPPSPAALPPQVFPPCINNSKGTVEHKNWSMKAGDHGPGMCNASVFFPVLKNSPDWKAIIDNHWLLRQVLDKGFELKWKLRGISCENCINFKGGCVSDPVSNETICFCTNACRPDINPNARTLRIARKDYHNGICSPEFPNTTINPEIFDYSVGYENMTFLYDCPKPTPGLVVHFNCPSSNNVKYKDWSILAGTNGPGPCNASVVVLFPRKLNWKTMDDPSDMGKFLKEGFVLKWKFGGLPYVDCTKREWS</sequence>
<proteinExistence type="predicted"/>
<keyword evidence="5" id="KW-1133">Transmembrane helix</keyword>
<accession>A0AA39STS2</accession>
<dbReference type="Proteomes" id="UP001168877">
    <property type="component" value="Unassembled WGS sequence"/>
</dbReference>
<dbReference type="InterPro" id="IPR025287">
    <property type="entry name" value="WAK_GUB"/>
</dbReference>
<dbReference type="InterPro" id="IPR032872">
    <property type="entry name" value="WAK_assoc_C"/>
</dbReference>
<evidence type="ECO:0000256" key="2">
    <source>
        <dbReference type="ARBA" id="ARBA00012513"/>
    </source>
</evidence>
<keyword evidence="6" id="KW-0472">Membrane</keyword>
<feature type="domain" description="Wall-associated receptor kinase galacturonan-binding" evidence="11">
    <location>
        <begin position="41"/>
        <end position="108"/>
    </location>
</feature>
<evidence type="ECO:0000259" key="12">
    <source>
        <dbReference type="Pfam" id="PF14380"/>
    </source>
</evidence>
<reference evidence="13" key="2">
    <citation type="submission" date="2023-06" db="EMBL/GenBank/DDBJ databases">
        <authorList>
            <person name="Swenson N.G."/>
            <person name="Wegrzyn J.L."/>
            <person name="Mcevoy S.L."/>
        </authorList>
    </citation>
    <scope>NUCLEOTIDE SEQUENCE</scope>
    <source>
        <strain evidence="13">NS2018</strain>
        <tissue evidence="13">Leaf</tissue>
    </source>
</reference>
<dbReference type="GO" id="GO:0016020">
    <property type="term" value="C:membrane"/>
    <property type="evidence" value="ECO:0007669"/>
    <property type="project" value="UniProtKB-SubCell"/>
</dbReference>
<feature type="domain" description="Wall-associated receptor kinase C-terminal" evidence="12">
    <location>
        <begin position="171"/>
        <end position="256"/>
    </location>
</feature>
<evidence type="ECO:0000256" key="10">
    <source>
        <dbReference type="SAM" id="SignalP"/>
    </source>
</evidence>
<dbReference type="GO" id="GO:0030247">
    <property type="term" value="F:polysaccharide binding"/>
    <property type="evidence" value="ECO:0007669"/>
    <property type="project" value="InterPro"/>
</dbReference>
<dbReference type="GO" id="GO:0004674">
    <property type="term" value="F:protein serine/threonine kinase activity"/>
    <property type="evidence" value="ECO:0007669"/>
    <property type="project" value="UniProtKB-KW"/>
</dbReference>
<dbReference type="PANTHER" id="PTHR33138">
    <property type="entry name" value="OS01G0690200 PROTEIN"/>
    <property type="match status" value="1"/>
</dbReference>
<evidence type="ECO:0000256" key="8">
    <source>
        <dbReference type="ARBA" id="ARBA00047899"/>
    </source>
</evidence>
<comment type="subcellular location">
    <subcellularLocation>
        <location evidence="1">Membrane</location>
        <topology evidence="1">Single-pass membrane protein</topology>
    </subcellularLocation>
</comment>
<gene>
    <name evidence="13" type="ORF">LWI29_023508</name>
</gene>
<evidence type="ECO:0000256" key="7">
    <source>
        <dbReference type="ARBA" id="ARBA00023180"/>
    </source>
</evidence>
<dbReference type="EMBL" id="JAUESC010000004">
    <property type="protein sequence ID" value="KAK0597260.1"/>
    <property type="molecule type" value="Genomic_DNA"/>
</dbReference>